<dbReference type="RefSeq" id="WP_070947448.1">
    <property type="nucleotide sequence ID" value="NZ_MLIQ01000014.1"/>
</dbReference>
<organism evidence="2 3">
    <name type="scientific">Mycobacteroides chelonae</name>
    <name type="common">Mycobacterium chelonae</name>
    <dbReference type="NCBI Taxonomy" id="1774"/>
    <lineage>
        <taxon>Bacteria</taxon>
        <taxon>Bacillati</taxon>
        <taxon>Actinomycetota</taxon>
        <taxon>Actinomycetes</taxon>
        <taxon>Mycobacteriales</taxon>
        <taxon>Mycobacteriaceae</taxon>
        <taxon>Mycobacteroides</taxon>
    </lineage>
</organism>
<evidence type="ECO:0000259" key="1">
    <source>
        <dbReference type="PROSITE" id="PS51674"/>
    </source>
</evidence>
<gene>
    <name evidence="2" type="ORF">BKG82_12840</name>
</gene>
<dbReference type="InterPro" id="IPR034768">
    <property type="entry name" value="4FE4S_WBL"/>
</dbReference>
<protein>
    <recommendedName>
        <fullName evidence="1">4Fe-4S Wbl-type domain-containing protein</fullName>
    </recommendedName>
</protein>
<name>A0A1S1LQ53_MYCCH</name>
<evidence type="ECO:0000313" key="3">
    <source>
        <dbReference type="Proteomes" id="UP000180043"/>
    </source>
</evidence>
<reference evidence="2 3" key="1">
    <citation type="submission" date="2016-10" db="EMBL/GenBank/DDBJ databases">
        <title>Evaluation of Human, Veterinary and Environmental Mycobacterium chelonae Isolates by Core Genome Phylogenomic Analysis, Targeted Gene Comparison, and Anti-microbial Susceptibility Patterns: A Tale of Mistaken Identities.</title>
        <authorList>
            <person name="Fogelson S.B."/>
            <person name="Camus A.C."/>
            <person name="Lorenz W."/>
            <person name="Vasireddy R."/>
            <person name="Vasireddy S."/>
            <person name="Smith T."/>
            <person name="Brown-Elliott B.A."/>
            <person name="Wallace R.J.Jr."/>
            <person name="Hasan N.A."/>
            <person name="Reischl U."/>
            <person name="Sanchez S."/>
        </authorList>
    </citation>
    <scope>NUCLEOTIDE SEQUENCE [LARGE SCALE GENOMIC DNA]</scope>
    <source>
        <strain evidence="2 3">15515</strain>
    </source>
</reference>
<dbReference type="EMBL" id="MLIQ01000014">
    <property type="protein sequence ID" value="OHU57073.1"/>
    <property type="molecule type" value="Genomic_DNA"/>
</dbReference>
<accession>A0A1S1LQ53</accession>
<dbReference type="PROSITE" id="PS51674">
    <property type="entry name" value="4FE4S_WBL"/>
    <property type="match status" value="1"/>
</dbReference>
<dbReference type="Proteomes" id="UP000180043">
    <property type="component" value="Unassembled WGS sequence"/>
</dbReference>
<dbReference type="AlphaFoldDB" id="A0A1S1LQ53"/>
<sequence>MGQGADVATVTEDRHQLSLFDDDGQEPAYVIAPVRREGMRVPTRDQPAPCRSGDSPDVWTDENHFPELAPICGSCPFRQWCATEALDQAAQYHIVGMWAGIDFSETDRSGRYRRRIQKLEYIAATGRVPRTRRNRRSAA</sequence>
<dbReference type="Pfam" id="PF02467">
    <property type="entry name" value="Whib"/>
    <property type="match status" value="1"/>
</dbReference>
<feature type="domain" description="4Fe-4S Wbl-type" evidence="1">
    <location>
        <begin position="49"/>
        <end position="108"/>
    </location>
</feature>
<proteinExistence type="predicted"/>
<comment type="caution">
    <text evidence="2">The sequence shown here is derived from an EMBL/GenBank/DDBJ whole genome shotgun (WGS) entry which is preliminary data.</text>
</comment>
<evidence type="ECO:0000313" key="2">
    <source>
        <dbReference type="EMBL" id="OHU57073.1"/>
    </source>
</evidence>